<proteinExistence type="predicted"/>
<keyword evidence="4" id="KW-1185">Reference proteome</keyword>
<keyword evidence="2" id="KW-0472">Membrane</keyword>
<feature type="transmembrane region" description="Helical" evidence="2">
    <location>
        <begin position="586"/>
        <end position="607"/>
    </location>
</feature>
<dbReference type="Proteomes" id="UP000799291">
    <property type="component" value="Unassembled WGS sequence"/>
</dbReference>
<feature type="transmembrane region" description="Helical" evidence="2">
    <location>
        <begin position="666"/>
        <end position="696"/>
    </location>
</feature>
<feature type="region of interest" description="Disordered" evidence="1">
    <location>
        <begin position="194"/>
        <end position="241"/>
    </location>
</feature>
<feature type="region of interest" description="Disordered" evidence="1">
    <location>
        <begin position="617"/>
        <end position="659"/>
    </location>
</feature>
<gene>
    <name evidence="3" type="ORF">K458DRAFT_384531</name>
</gene>
<feature type="region of interest" description="Disordered" evidence="1">
    <location>
        <begin position="492"/>
        <end position="514"/>
    </location>
</feature>
<evidence type="ECO:0000313" key="4">
    <source>
        <dbReference type="Proteomes" id="UP000799291"/>
    </source>
</evidence>
<sequence>MPLVVRKVEYTDIADRVRMRIDSFGSLVVGRLPAYSGYAEGTEKSMEDDLKNKSHVRHLKVLDEEEGKAIALYVCLKTATSLPVQNATGTAAPEKVGWTSTPQVRGTFDLLLSCLTTLFLCAWTAYHPNVQVGRSEWRKTAHRCVWMVIAVFLPEVVLWCAWEQLWAARRLMGRVNDGVEKGVGEEGEYGCHLCRGSEGEGEEQKGDEGVSGDGEGGISAEGISDEITPSRHSKDTSKSTRPAIVQNSLTPWTTETAFFALSGGLALPHPSPTSPPLTLTPQGILLLLRLNLLPEIPLPTIADKSKADAIAKTLVCVQAAWFLIQCIARAAKGLPVTSLEVHVLAHVACAFAIYAVWWGKGYDVGAPMVVDGEDARDLGALFAVGGIVEGRDADGETTTYHCSSSAAPLTLADIAIAQENPTGRSSTRIYSNKLLEYFELRPRRAKRRSSLSSALVRETPELRTHLERANHALQLLQRHDVHLAFGCTHKVSAQEQDGSSPSNENGDEAQGPSIAGGGKIYFGSHYTVHTRSDLTIEGLDHTTKRTQDDFINRQVKTYAFLTTAYASIHLLALSPTHFPTQIEHRLWLASTASMIAAPIFFMAVTWLDWFSRKTRPPPSPSPSHSTHTPSSPPLPSSPSSTPPLPPSPSPTPTPPPTRSRSRLTILLLRIVTAVLGALHYICLLVALLGGACYPFARMYLLGESFAGLRAVDADVYKTVEWTEFVPHAG</sequence>
<organism evidence="3 4">
    <name type="scientific">Lentithecium fluviatile CBS 122367</name>
    <dbReference type="NCBI Taxonomy" id="1168545"/>
    <lineage>
        <taxon>Eukaryota</taxon>
        <taxon>Fungi</taxon>
        <taxon>Dikarya</taxon>
        <taxon>Ascomycota</taxon>
        <taxon>Pezizomycotina</taxon>
        <taxon>Dothideomycetes</taxon>
        <taxon>Pleosporomycetidae</taxon>
        <taxon>Pleosporales</taxon>
        <taxon>Massarineae</taxon>
        <taxon>Lentitheciaceae</taxon>
        <taxon>Lentithecium</taxon>
    </lineage>
</organism>
<keyword evidence="2" id="KW-0812">Transmembrane</keyword>
<feature type="compositionally biased region" description="Basic and acidic residues" evidence="1">
    <location>
        <begin position="195"/>
        <end position="208"/>
    </location>
</feature>
<protein>
    <submittedName>
        <fullName evidence="3">Uncharacterized protein</fullName>
    </submittedName>
</protein>
<keyword evidence="2" id="KW-1133">Transmembrane helix</keyword>
<evidence type="ECO:0000313" key="3">
    <source>
        <dbReference type="EMBL" id="KAF2688347.1"/>
    </source>
</evidence>
<feature type="compositionally biased region" description="Basic and acidic residues" evidence="1">
    <location>
        <begin position="228"/>
        <end position="238"/>
    </location>
</feature>
<dbReference type="EMBL" id="MU005573">
    <property type="protein sequence ID" value="KAF2688347.1"/>
    <property type="molecule type" value="Genomic_DNA"/>
</dbReference>
<dbReference type="AlphaFoldDB" id="A0A6G1JCQ9"/>
<dbReference type="PANTHER" id="PTHR35043:SF7">
    <property type="entry name" value="TRANSCRIPTION FACTOR DOMAIN-CONTAINING PROTEIN"/>
    <property type="match status" value="1"/>
</dbReference>
<name>A0A6G1JCQ9_9PLEO</name>
<dbReference type="OrthoDB" id="3061561at2759"/>
<feature type="transmembrane region" description="Helical" evidence="2">
    <location>
        <begin position="145"/>
        <end position="162"/>
    </location>
</feature>
<accession>A0A6G1JCQ9</accession>
<feature type="compositionally biased region" description="Gly residues" evidence="1">
    <location>
        <begin position="209"/>
        <end position="219"/>
    </location>
</feature>
<feature type="compositionally biased region" description="Polar residues" evidence="1">
    <location>
        <begin position="492"/>
        <end position="504"/>
    </location>
</feature>
<evidence type="ECO:0000256" key="2">
    <source>
        <dbReference type="SAM" id="Phobius"/>
    </source>
</evidence>
<dbReference type="PANTHER" id="PTHR35043">
    <property type="entry name" value="TRANSCRIPTION FACTOR DOMAIN-CONTAINING PROTEIN"/>
    <property type="match status" value="1"/>
</dbReference>
<evidence type="ECO:0000256" key="1">
    <source>
        <dbReference type="SAM" id="MobiDB-lite"/>
    </source>
</evidence>
<reference evidence="3" key="1">
    <citation type="journal article" date="2020" name="Stud. Mycol.">
        <title>101 Dothideomycetes genomes: a test case for predicting lifestyles and emergence of pathogens.</title>
        <authorList>
            <person name="Haridas S."/>
            <person name="Albert R."/>
            <person name="Binder M."/>
            <person name="Bloem J."/>
            <person name="Labutti K."/>
            <person name="Salamov A."/>
            <person name="Andreopoulos B."/>
            <person name="Baker S."/>
            <person name="Barry K."/>
            <person name="Bills G."/>
            <person name="Bluhm B."/>
            <person name="Cannon C."/>
            <person name="Castanera R."/>
            <person name="Culley D."/>
            <person name="Daum C."/>
            <person name="Ezra D."/>
            <person name="Gonzalez J."/>
            <person name="Henrissat B."/>
            <person name="Kuo A."/>
            <person name="Liang C."/>
            <person name="Lipzen A."/>
            <person name="Lutzoni F."/>
            <person name="Magnuson J."/>
            <person name="Mondo S."/>
            <person name="Nolan M."/>
            <person name="Ohm R."/>
            <person name="Pangilinan J."/>
            <person name="Park H.-J."/>
            <person name="Ramirez L."/>
            <person name="Alfaro M."/>
            <person name="Sun H."/>
            <person name="Tritt A."/>
            <person name="Yoshinaga Y."/>
            <person name="Zwiers L.-H."/>
            <person name="Turgeon B."/>
            <person name="Goodwin S."/>
            <person name="Spatafora J."/>
            <person name="Crous P."/>
            <person name="Grigoriev I."/>
        </authorList>
    </citation>
    <scope>NUCLEOTIDE SEQUENCE</scope>
    <source>
        <strain evidence="3">CBS 122367</strain>
    </source>
</reference>
<feature type="compositionally biased region" description="Pro residues" evidence="1">
    <location>
        <begin position="630"/>
        <end position="657"/>
    </location>
</feature>